<dbReference type="AlphaFoldDB" id="A0A5B0ND87"/>
<evidence type="ECO:0000313" key="2">
    <source>
        <dbReference type="Proteomes" id="UP000324748"/>
    </source>
</evidence>
<gene>
    <name evidence="1" type="ORF">PGT21_009271</name>
</gene>
<evidence type="ECO:0000313" key="1">
    <source>
        <dbReference type="EMBL" id="KAA1086703.1"/>
    </source>
</evidence>
<name>A0A5B0ND87_PUCGR</name>
<reference evidence="1 2" key="1">
    <citation type="submission" date="2019-05" db="EMBL/GenBank/DDBJ databases">
        <title>Emergence of the Ug99 lineage of the wheat stem rust pathogen through somatic hybridization.</title>
        <authorList>
            <person name="Li F."/>
            <person name="Upadhyaya N.M."/>
            <person name="Sperschneider J."/>
            <person name="Matny O."/>
            <person name="Nguyen-Phuc H."/>
            <person name="Mago R."/>
            <person name="Raley C."/>
            <person name="Miller M.E."/>
            <person name="Silverstein K.A.T."/>
            <person name="Henningsen E."/>
            <person name="Hirsch C.D."/>
            <person name="Visser B."/>
            <person name="Pretorius Z.A."/>
            <person name="Steffenson B.J."/>
            <person name="Schwessinger B."/>
            <person name="Dodds P.N."/>
            <person name="Figueroa M."/>
        </authorList>
    </citation>
    <scope>NUCLEOTIDE SEQUENCE [LARGE SCALE GENOMIC DNA]</scope>
    <source>
        <strain evidence="1">21-0</strain>
    </source>
</reference>
<keyword evidence="2" id="KW-1185">Reference proteome</keyword>
<sequence length="126" mass="13673">MPYPLGGMGEEVFSHRSSSLLSTIIIKTPRLPTGLQVRPSFTTSLSFSTPAGSRTTRSLFRMVDSTNEPGSTISISIPEEVEVEVTGKNGVVSGLEHGREGDTNRAEELHLSRYYGSMGLNYATHL</sequence>
<comment type="caution">
    <text evidence="1">The sequence shown here is derived from an EMBL/GenBank/DDBJ whole genome shotgun (WGS) entry which is preliminary data.</text>
</comment>
<dbReference type="EMBL" id="VSWC01000105">
    <property type="protein sequence ID" value="KAA1086703.1"/>
    <property type="molecule type" value="Genomic_DNA"/>
</dbReference>
<organism evidence="1 2">
    <name type="scientific">Puccinia graminis f. sp. tritici</name>
    <dbReference type="NCBI Taxonomy" id="56615"/>
    <lineage>
        <taxon>Eukaryota</taxon>
        <taxon>Fungi</taxon>
        <taxon>Dikarya</taxon>
        <taxon>Basidiomycota</taxon>
        <taxon>Pucciniomycotina</taxon>
        <taxon>Pucciniomycetes</taxon>
        <taxon>Pucciniales</taxon>
        <taxon>Pucciniaceae</taxon>
        <taxon>Puccinia</taxon>
    </lineage>
</organism>
<protein>
    <submittedName>
        <fullName evidence="1">Uncharacterized protein</fullName>
    </submittedName>
</protein>
<proteinExistence type="predicted"/>
<accession>A0A5B0ND87</accession>
<dbReference type="Proteomes" id="UP000324748">
    <property type="component" value="Unassembled WGS sequence"/>
</dbReference>